<evidence type="ECO:0000313" key="3">
    <source>
        <dbReference type="Proteomes" id="UP000010087"/>
    </source>
</evidence>
<proteinExistence type="predicted"/>
<accession>A0A0H3HHR4</accession>
<gene>
    <name evidence="2" type="ordered locus">BP1026B_I0825</name>
</gene>
<dbReference type="GeneID" id="93064683"/>
<reference evidence="2 3" key="1">
    <citation type="journal article" date="2012" name="PLoS ONE">
        <title>Evolution of Burkholderia pseudomallei in recurrent melioidosis.</title>
        <authorList>
            <person name="Hayden H.S."/>
            <person name="Lim R."/>
            <person name="Brittnacher M.J."/>
            <person name="Sims E.H."/>
            <person name="Ramage E.R."/>
            <person name="Fong C."/>
            <person name="Wu Z."/>
            <person name="Crist E."/>
            <person name="Chang J."/>
            <person name="Zhou Y."/>
            <person name="Radey M."/>
            <person name="Rohmer L."/>
            <person name="Haugen E."/>
            <person name="Gillett W."/>
            <person name="Wuthiekanun V."/>
            <person name="Peacock S.J."/>
            <person name="Kaul R."/>
            <person name="Miller S.I."/>
            <person name="Manoil C."/>
            <person name="Jacobs M.A."/>
        </authorList>
    </citation>
    <scope>NUCLEOTIDE SEQUENCE [LARGE SCALE GENOMIC DNA]</scope>
    <source>
        <strain evidence="2 3">1026b</strain>
    </source>
</reference>
<feature type="region of interest" description="Disordered" evidence="1">
    <location>
        <begin position="42"/>
        <end position="68"/>
    </location>
</feature>
<protein>
    <submittedName>
        <fullName evidence="2">Uncharacterized protein</fullName>
    </submittedName>
</protein>
<dbReference type="Proteomes" id="UP000010087">
    <property type="component" value="Chromosome 1"/>
</dbReference>
<dbReference type="KEGG" id="bpz:BP1026B_I0825"/>
<evidence type="ECO:0000313" key="2">
    <source>
        <dbReference type="EMBL" id="AFI65481.1"/>
    </source>
</evidence>
<evidence type="ECO:0000256" key="1">
    <source>
        <dbReference type="SAM" id="MobiDB-lite"/>
    </source>
</evidence>
<dbReference type="RefSeq" id="WP_004532356.1">
    <property type="nucleotide sequence ID" value="NC_017831.1"/>
</dbReference>
<organism evidence="2 3">
    <name type="scientific">Burkholderia pseudomallei (strain 1026b)</name>
    <dbReference type="NCBI Taxonomy" id="884204"/>
    <lineage>
        <taxon>Bacteria</taxon>
        <taxon>Pseudomonadati</taxon>
        <taxon>Pseudomonadota</taxon>
        <taxon>Betaproteobacteria</taxon>
        <taxon>Burkholderiales</taxon>
        <taxon>Burkholderiaceae</taxon>
        <taxon>Burkholderia</taxon>
        <taxon>pseudomallei group</taxon>
    </lineage>
</organism>
<dbReference type="EMBL" id="CP002833">
    <property type="protein sequence ID" value="AFI65481.1"/>
    <property type="molecule type" value="Genomic_DNA"/>
</dbReference>
<sequence>MGEWADAATGAYRGPRRARGFGCGGMNTPQDRPAREILGKQPSAGVAAPARRPAHRWGAGPFESPFAC</sequence>
<dbReference type="AlphaFoldDB" id="A0A0H3HHR4"/>
<feature type="region of interest" description="Disordered" evidence="1">
    <location>
        <begin position="15"/>
        <end position="34"/>
    </location>
</feature>
<name>A0A0H3HHR4_BURP2</name>